<name>A0AAW1HGH1_POPJA</name>
<dbReference type="EMBL" id="JASPKY010001234">
    <property type="protein sequence ID" value="KAK9675171.1"/>
    <property type="molecule type" value="Genomic_DNA"/>
</dbReference>
<evidence type="ECO:0000313" key="2">
    <source>
        <dbReference type="EMBL" id="KAK9675171.1"/>
    </source>
</evidence>
<feature type="domain" description="MULE transposase" evidence="1">
    <location>
        <begin position="44"/>
        <end position="132"/>
    </location>
</feature>
<evidence type="ECO:0000259" key="1">
    <source>
        <dbReference type="Pfam" id="PF10551"/>
    </source>
</evidence>
<dbReference type="AlphaFoldDB" id="A0AAW1HGH1"/>
<dbReference type="Proteomes" id="UP001458880">
    <property type="component" value="Unassembled WGS sequence"/>
</dbReference>
<comment type="caution">
    <text evidence="2">The sequence shown here is derived from an EMBL/GenBank/DDBJ whole genome shotgun (WGS) entry which is preliminary data.</text>
</comment>
<dbReference type="Pfam" id="PF10551">
    <property type="entry name" value="MULE"/>
    <property type="match status" value="1"/>
</dbReference>
<dbReference type="InterPro" id="IPR018289">
    <property type="entry name" value="MULE_transposase_dom"/>
</dbReference>
<organism evidence="2 3">
    <name type="scientific">Popillia japonica</name>
    <name type="common">Japanese beetle</name>
    <dbReference type="NCBI Taxonomy" id="7064"/>
    <lineage>
        <taxon>Eukaryota</taxon>
        <taxon>Metazoa</taxon>
        <taxon>Ecdysozoa</taxon>
        <taxon>Arthropoda</taxon>
        <taxon>Hexapoda</taxon>
        <taxon>Insecta</taxon>
        <taxon>Pterygota</taxon>
        <taxon>Neoptera</taxon>
        <taxon>Endopterygota</taxon>
        <taxon>Coleoptera</taxon>
        <taxon>Polyphaga</taxon>
        <taxon>Scarabaeiformia</taxon>
        <taxon>Scarabaeidae</taxon>
        <taxon>Rutelinae</taxon>
        <taxon>Popillia</taxon>
    </lineage>
</organism>
<sequence>MKIYLLHPLTQTLTFQENFENENERIIVLGCRELIQGRGVAEIWLADGTFKVVPELFFQLYTIHFQYKSGCNPAALYCLLPKNTQHSYTRMVQNIKTILPNSNPRTILLDFETAAMNAFSNEFPNSEISGCYLT</sequence>
<protein>
    <submittedName>
        <fullName evidence="2">MULE transposase domain</fullName>
    </submittedName>
</protein>
<proteinExistence type="predicted"/>
<accession>A0AAW1HGH1</accession>
<evidence type="ECO:0000313" key="3">
    <source>
        <dbReference type="Proteomes" id="UP001458880"/>
    </source>
</evidence>
<reference evidence="2 3" key="1">
    <citation type="journal article" date="2024" name="BMC Genomics">
        <title>De novo assembly and annotation of Popillia japonica's genome with initial clues to its potential as an invasive pest.</title>
        <authorList>
            <person name="Cucini C."/>
            <person name="Boschi S."/>
            <person name="Funari R."/>
            <person name="Cardaioli E."/>
            <person name="Iannotti N."/>
            <person name="Marturano G."/>
            <person name="Paoli F."/>
            <person name="Bruttini M."/>
            <person name="Carapelli A."/>
            <person name="Frati F."/>
            <person name="Nardi F."/>
        </authorList>
    </citation>
    <scope>NUCLEOTIDE SEQUENCE [LARGE SCALE GENOMIC DNA]</scope>
    <source>
        <strain evidence="2">DMR45628</strain>
    </source>
</reference>
<gene>
    <name evidence="2" type="ORF">QE152_g40589</name>
</gene>
<keyword evidence="3" id="KW-1185">Reference proteome</keyword>